<evidence type="ECO:0000313" key="5">
    <source>
        <dbReference type="EMBL" id="KAF6823831.1"/>
    </source>
</evidence>
<dbReference type="InterPro" id="IPR040719">
    <property type="entry name" value="DUF5597"/>
</dbReference>
<dbReference type="EMBL" id="WIGM01000489">
    <property type="protein sequence ID" value="KAF6823831.1"/>
    <property type="molecule type" value="Genomic_DNA"/>
</dbReference>
<dbReference type="InterPro" id="IPR013529">
    <property type="entry name" value="Glyco_hydro_42_N"/>
</dbReference>
<evidence type="ECO:0008006" key="7">
    <source>
        <dbReference type="Google" id="ProtNLM"/>
    </source>
</evidence>
<dbReference type="Gene3D" id="3.20.20.80">
    <property type="entry name" value="Glycosidases"/>
    <property type="match status" value="1"/>
</dbReference>
<dbReference type="SUPFAM" id="SSF51445">
    <property type="entry name" value="(Trans)glycosidases"/>
    <property type="match status" value="1"/>
</dbReference>
<evidence type="ECO:0000313" key="6">
    <source>
        <dbReference type="Proteomes" id="UP000639643"/>
    </source>
</evidence>
<dbReference type="Pfam" id="PF18120">
    <property type="entry name" value="DUF5597"/>
    <property type="match status" value="1"/>
</dbReference>
<organism evidence="5 6">
    <name type="scientific">Colletotrichum musicola</name>
    <dbReference type="NCBI Taxonomy" id="2175873"/>
    <lineage>
        <taxon>Eukaryota</taxon>
        <taxon>Fungi</taxon>
        <taxon>Dikarya</taxon>
        <taxon>Ascomycota</taxon>
        <taxon>Pezizomycotina</taxon>
        <taxon>Sordariomycetes</taxon>
        <taxon>Hypocreomycetidae</taxon>
        <taxon>Glomerellales</taxon>
        <taxon>Glomerellaceae</taxon>
        <taxon>Colletotrichum</taxon>
        <taxon>Colletotrichum orchidearum species complex</taxon>
    </lineage>
</organism>
<proteinExistence type="predicted"/>
<name>A0A8H6N8Z0_9PEZI</name>
<dbReference type="OrthoDB" id="1657402at2759"/>
<dbReference type="Gene3D" id="2.60.220.20">
    <property type="entry name" value="putative beta-Galactosidase from caulobacter crescentus"/>
    <property type="match status" value="1"/>
</dbReference>
<accession>A0A8H6N8Z0</accession>
<keyword evidence="2" id="KW-0326">Glycosidase</keyword>
<evidence type="ECO:0000259" key="4">
    <source>
        <dbReference type="Pfam" id="PF18120"/>
    </source>
</evidence>
<gene>
    <name evidence="5" type="ORF">CMUS01_10526</name>
</gene>
<dbReference type="GO" id="GO:0009341">
    <property type="term" value="C:beta-galactosidase complex"/>
    <property type="evidence" value="ECO:0007669"/>
    <property type="project" value="InterPro"/>
</dbReference>
<evidence type="ECO:0000256" key="2">
    <source>
        <dbReference type="ARBA" id="ARBA00023295"/>
    </source>
</evidence>
<dbReference type="Proteomes" id="UP000639643">
    <property type="component" value="Unassembled WGS sequence"/>
</dbReference>
<keyword evidence="6" id="KW-1185">Reference proteome</keyword>
<feature type="domain" description="Glycoside hydrolase family 42 N-terminal" evidence="3">
    <location>
        <begin position="51"/>
        <end position="199"/>
    </location>
</feature>
<feature type="domain" description="DUF5597" evidence="4">
    <location>
        <begin position="395"/>
        <end position="522"/>
    </location>
</feature>
<evidence type="ECO:0000259" key="3">
    <source>
        <dbReference type="Pfam" id="PF02449"/>
    </source>
</evidence>
<sequence length="559" mass="61446">MTANAPSHPHLRRDAENGTKLIVNGEPFLMLAGELHNSNLSSASYMADVWPRMVQHGVNTLLGGVSWAHVEPVEGEFDFSELDKVILGARAHGMHLVLLWFGTWKNAVSTYVPPWVKTDSKRFPRARAVDGDGNRRILDIISPLSTECADADARAFGTLLAHLKEFDGDHSTVLMVQVENETGILGDSRDRSALAEAAWEEPVPEALLAHLAENPHPQFAKRFPTIHKSGKHSWEEVFGAGAPADEMFMAFHISRYVNKVAAAGKAAYPLPLYANAWLIVDGPECLDPSTPVSVATSDEVAGGAVPGQYPSGGPCTHVLDIWRFDTPYLDFISPDIYFQDYEMTCKDYLYKDDPLFIPEQRRDPEGARRMWLSYGTYGAIGVSPFAIEIDPTAVGREFVVLNRVKDIVAKSSAADRFGFFFDELQDPPRKEKTWSKVFGDMQVTIERASVFGKPGSGGGLVVRLAENKFLLAGFGFDARFKSLKKGAGFTGILTAKELESGEDGKLRVGRIWNGDQIKGGEAMVMHNEDPDYGDFPIPASLPARTGIAEVEVYVLEEEA</sequence>
<evidence type="ECO:0000256" key="1">
    <source>
        <dbReference type="ARBA" id="ARBA00022801"/>
    </source>
</evidence>
<keyword evidence="1" id="KW-0378">Hydrolase</keyword>
<dbReference type="GO" id="GO:0004565">
    <property type="term" value="F:beta-galactosidase activity"/>
    <property type="evidence" value="ECO:0007669"/>
    <property type="project" value="InterPro"/>
</dbReference>
<dbReference type="AlphaFoldDB" id="A0A8H6N8Z0"/>
<reference evidence="5" key="1">
    <citation type="journal article" date="2020" name="Phytopathology">
        <title>Genome Sequence Resources of Colletotrichum truncatum, C. plurivorum, C. musicola, and C. sojae: Four Species Pathogenic to Soybean (Glycine max).</title>
        <authorList>
            <person name="Rogerio F."/>
            <person name="Boufleur T.R."/>
            <person name="Ciampi-Guillardi M."/>
            <person name="Sukno S.A."/>
            <person name="Thon M.R."/>
            <person name="Massola Junior N.S."/>
            <person name="Baroncelli R."/>
        </authorList>
    </citation>
    <scope>NUCLEOTIDE SEQUENCE</scope>
    <source>
        <strain evidence="5">LFN0074</strain>
    </source>
</reference>
<dbReference type="Pfam" id="PF02449">
    <property type="entry name" value="Glyco_hydro_42"/>
    <property type="match status" value="1"/>
</dbReference>
<comment type="caution">
    <text evidence="5">The sequence shown here is derived from an EMBL/GenBank/DDBJ whole genome shotgun (WGS) entry which is preliminary data.</text>
</comment>
<dbReference type="FunFam" id="3.20.20.80:FF:000135">
    <property type="entry name" value="Beta-galactosidase, putative, bgl35A"/>
    <property type="match status" value="1"/>
</dbReference>
<dbReference type="InterPro" id="IPR017853">
    <property type="entry name" value="GH"/>
</dbReference>
<protein>
    <recommendedName>
        <fullName evidence="7">Glycoside hydrolase</fullName>
    </recommendedName>
</protein>
<dbReference type="GO" id="GO:0005975">
    <property type="term" value="P:carbohydrate metabolic process"/>
    <property type="evidence" value="ECO:0007669"/>
    <property type="project" value="InterPro"/>
</dbReference>